<dbReference type="SMART" id="SM00382">
    <property type="entry name" value="AAA"/>
    <property type="match status" value="1"/>
</dbReference>
<dbReference type="InterPro" id="IPR003593">
    <property type="entry name" value="AAA+_ATPase"/>
</dbReference>
<dbReference type="SUPFAM" id="SSF50331">
    <property type="entry name" value="MOP-like"/>
    <property type="match status" value="1"/>
</dbReference>
<protein>
    <submittedName>
        <fullName evidence="7">ABC transporter ATP-binding protein</fullName>
    </submittedName>
</protein>
<accession>A0ABW0QDE8</accession>
<dbReference type="EMBL" id="JBHSMX010000023">
    <property type="protein sequence ID" value="MFC5522187.1"/>
    <property type="molecule type" value="Genomic_DNA"/>
</dbReference>
<dbReference type="Pfam" id="PF08402">
    <property type="entry name" value="TOBE_2"/>
    <property type="match status" value="1"/>
</dbReference>
<keyword evidence="1" id="KW-0813">Transport</keyword>
<dbReference type="CDD" id="cd03259">
    <property type="entry name" value="ABC_Carb_Solutes_like"/>
    <property type="match status" value="1"/>
</dbReference>
<feature type="domain" description="ABC transporter" evidence="6">
    <location>
        <begin position="3"/>
        <end position="233"/>
    </location>
</feature>
<gene>
    <name evidence="7" type="ORF">ACFPP7_14895</name>
</gene>
<evidence type="ECO:0000256" key="1">
    <source>
        <dbReference type="ARBA" id="ARBA00022448"/>
    </source>
</evidence>
<keyword evidence="8" id="KW-1185">Reference proteome</keyword>
<sequence>MGIQIRNLTKRFGDTAVIENMNLDIAPGEMVALLGPSGCGKSTTLFAVSGIHRVDDGQILISSRDVTHAPPQQRNVGVTFQSYALYPHMTVEQNIGFPLKVRGETAAEVRRKVAEIAELVRIDDLLQRKPAALSGGQQQRVSLARAIVRRPDVLLMDEPLANLDANLRIEMRTEIRRIQQESGITAILVTHDQVEAMSMCDRIALMQHGRVVQVDTAVQMYNNPTHAFVAGFLGNPPISFLDGALDTQRFVHESAQVALALDAMPDGGRRKVRVGLRPEHVELKSAGANHAIVSFIEHQGREILYDLKLSSGDVVRTIQSAKGDLKLGEAVRWHVAPEHVLVFDEKGDRLHVA</sequence>
<dbReference type="InterPro" id="IPR017871">
    <property type="entry name" value="ABC_transporter-like_CS"/>
</dbReference>
<dbReference type="PANTHER" id="PTHR43875">
    <property type="entry name" value="MALTODEXTRIN IMPORT ATP-BINDING PROTEIN MSMX"/>
    <property type="match status" value="1"/>
</dbReference>
<organism evidence="7 8">
    <name type="scientific">Polaromonas jejuensis</name>
    <dbReference type="NCBI Taxonomy" id="457502"/>
    <lineage>
        <taxon>Bacteria</taxon>
        <taxon>Pseudomonadati</taxon>
        <taxon>Pseudomonadota</taxon>
        <taxon>Betaproteobacteria</taxon>
        <taxon>Burkholderiales</taxon>
        <taxon>Comamonadaceae</taxon>
        <taxon>Polaromonas</taxon>
    </lineage>
</organism>
<name>A0ABW0QDE8_9BURK</name>
<dbReference type="Gene3D" id="3.40.50.300">
    <property type="entry name" value="P-loop containing nucleotide triphosphate hydrolases"/>
    <property type="match status" value="1"/>
</dbReference>
<reference evidence="8" key="1">
    <citation type="journal article" date="2019" name="Int. J. Syst. Evol. Microbiol.">
        <title>The Global Catalogue of Microorganisms (GCM) 10K type strain sequencing project: providing services to taxonomists for standard genome sequencing and annotation.</title>
        <authorList>
            <consortium name="The Broad Institute Genomics Platform"/>
            <consortium name="The Broad Institute Genome Sequencing Center for Infectious Disease"/>
            <person name="Wu L."/>
            <person name="Ma J."/>
        </authorList>
    </citation>
    <scope>NUCLEOTIDE SEQUENCE [LARGE SCALE GENOMIC DNA]</scope>
    <source>
        <strain evidence="8">CGMCC 4.7277</strain>
    </source>
</reference>
<keyword evidence="4 7" id="KW-0067">ATP-binding</keyword>
<dbReference type="InterPro" id="IPR047641">
    <property type="entry name" value="ABC_transpr_MalK/UgpC-like"/>
</dbReference>
<dbReference type="PROSITE" id="PS50893">
    <property type="entry name" value="ABC_TRANSPORTER_2"/>
    <property type="match status" value="1"/>
</dbReference>
<dbReference type="InterPro" id="IPR027417">
    <property type="entry name" value="P-loop_NTPase"/>
</dbReference>
<keyword evidence="2" id="KW-1003">Cell membrane</keyword>
<evidence type="ECO:0000259" key="6">
    <source>
        <dbReference type="PROSITE" id="PS50893"/>
    </source>
</evidence>
<dbReference type="PROSITE" id="PS00211">
    <property type="entry name" value="ABC_TRANSPORTER_1"/>
    <property type="match status" value="1"/>
</dbReference>
<dbReference type="Gene3D" id="2.40.50.140">
    <property type="entry name" value="Nucleic acid-binding proteins"/>
    <property type="match status" value="1"/>
</dbReference>
<dbReference type="InterPro" id="IPR012340">
    <property type="entry name" value="NA-bd_OB-fold"/>
</dbReference>
<dbReference type="InterPro" id="IPR013611">
    <property type="entry name" value="Transp-assoc_OB_typ2"/>
</dbReference>
<evidence type="ECO:0000313" key="7">
    <source>
        <dbReference type="EMBL" id="MFC5522187.1"/>
    </source>
</evidence>
<dbReference type="Proteomes" id="UP001596084">
    <property type="component" value="Unassembled WGS sequence"/>
</dbReference>
<dbReference type="Gene3D" id="2.40.50.100">
    <property type="match status" value="1"/>
</dbReference>
<comment type="caution">
    <text evidence="7">The sequence shown here is derived from an EMBL/GenBank/DDBJ whole genome shotgun (WGS) entry which is preliminary data.</text>
</comment>
<keyword evidence="5" id="KW-0472">Membrane</keyword>
<keyword evidence="3" id="KW-0547">Nucleotide-binding</keyword>
<dbReference type="InterPro" id="IPR008995">
    <property type="entry name" value="Mo/tungstate-bd_C_term_dom"/>
</dbReference>
<evidence type="ECO:0000313" key="8">
    <source>
        <dbReference type="Proteomes" id="UP001596084"/>
    </source>
</evidence>
<evidence type="ECO:0000256" key="5">
    <source>
        <dbReference type="ARBA" id="ARBA00023136"/>
    </source>
</evidence>
<evidence type="ECO:0000256" key="2">
    <source>
        <dbReference type="ARBA" id="ARBA00022475"/>
    </source>
</evidence>
<dbReference type="GO" id="GO:0005524">
    <property type="term" value="F:ATP binding"/>
    <property type="evidence" value="ECO:0007669"/>
    <property type="project" value="UniProtKB-KW"/>
</dbReference>
<dbReference type="PANTHER" id="PTHR43875:SF1">
    <property type="entry name" value="OSMOPROTECTIVE COMPOUNDS UPTAKE ATP-BINDING PROTEIN GGTA"/>
    <property type="match status" value="1"/>
</dbReference>
<dbReference type="InterPro" id="IPR003439">
    <property type="entry name" value="ABC_transporter-like_ATP-bd"/>
</dbReference>
<dbReference type="Pfam" id="PF00005">
    <property type="entry name" value="ABC_tran"/>
    <property type="match status" value="1"/>
</dbReference>
<evidence type="ECO:0000256" key="3">
    <source>
        <dbReference type="ARBA" id="ARBA00022741"/>
    </source>
</evidence>
<dbReference type="InterPro" id="IPR015853">
    <property type="entry name" value="ABC_transpr_FbpC"/>
</dbReference>
<dbReference type="SUPFAM" id="SSF52540">
    <property type="entry name" value="P-loop containing nucleoside triphosphate hydrolases"/>
    <property type="match status" value="1"/>
</dbReference>
<dbReference type="RefSeq" id="WP_068834104.1">
    <property type="nucleotide sequence ID" value="NZ_JBHSMX010000023.1"/>
</dbReference>
<evidence type="ECO:0000256" key="4">
    <source>
        <dbReference type="ARBA" id="ARBA00022840"/>
    </source>
</evidence>
<proteinExistence type="predicted"/>